<keyword evidence="2" id="KW-0812">Transmembrane</keyword>
<dbReference type="InterPro" id="IPR053894">
    <property type="entry name" value="OAF_N"/>
</dbReference>
<evidence type="ECO:0000256" key="1">
    <source>
        <dbReference type="ARBA" id="ARBA00021639"/>
    </source>
</evidence>
<feature type="transmembrane region" description="Helical" evidence="2">
    <location>
        <begin position="227"/>
        <end position="245"/>
    </location>
</feature>
<keyword evidence="2" id="KW-0472">Membrane</keyword>
<dbReference type="PANTHER" id="PTHR13423:SF2">
    <property type="entry name" value="OUT AT FIRST PROTEIN HOMOLOG"/>
    <property type="match status" value="1"/>
</dbReference>
<feature type="domain" description="Out at first protein BRICHOS-like" evidence="3">
    <location>
        <begin position="30"/>
        <end position="179"/>
    </location>
</feature>
<dbReference type="Pfam" id="PF14941">
    <property type="entry name" value="OAF_N"/>
    <property type="match status" value="1"/>
</dbReference>
<evidence type="ECO:0000259" key="3">
    <source>
        <dbReference type="Pfam" id="PF14941"/>
    </source>
</evidence>
<evidence type="ECO:0000313" key="4">
    <source>
        <dbReference type="Ensembl" id="ENSGMOP00000053240.1"/>
    </source>
</evidence>
<organism evidence="4 5">
    <name type="scientific">Gadus morhua</name>
    <name type="common">Atlantic cod</name>
    <dbReference type="NCBI Taxonomy" id="8049"/>
    <lineage>
        <taxon>Eukaryota</taxon>
        <taxon>Metazoa</taxon>
        <taxon>Chordata</taxon>
        <taxon>Craniata</taxon>
        <taxon>Vertebrata</taxon>
        <taxon>Euteleostomi</taxon>
        <taxon>Actinopterygii</taxon>
        <taxon>Neopterygii</taxon>
        <taxon>Teleostei</taxon>
        <taxon>Neoteleostei</taxon>
        <taxon>Acanthomorphata</taxon>
        <taxon>Zeiogadaria</taxon>
        <taxon>Gadariae</taxon>
        <taxon>Gadiformes</taxon>
        <taxon>Gadoidei</taxon>
        <taxon>Gadidae</taxon>
        <taxon>Gadus</taxon>
    </lineage>
</organism>
<dbReference type="InterPro" id="IPR026315">
    <property type="entry name" value="Oaf"/>
</dbReference>
<feature type="transmembrane region" description="Helical" evidence="2">
    <location>
        <begin position="251"/>
        <end position="270"/>
    </location>
</feature>
<evidence type="ECO:0000313" key="5">
    <source>
        <dbReference type="Proteomes" id="UP000694546"/>
    </source>
</evidence>
<accession>A0A8C5FQ84</accession>
<evidence type="ECO:0000256" key="2">
    <source>
        <dbReference type="SAM" id="Phobius"/>
    </source>
</evidence>
<dbReference type="PANTHER" id="PTHR13423">
    <property type="entry name" value="OUT AT FIRST"/>
    <property type="match status" value="1"/>
</dbReference>
<protein>
    <recommendedName>
        <fullName evidence="1">Out at first protein homolog</fullName>
    </recommendedName>
</protein>
<dbReference type="GeneTree" id="ENSGT00390000012008"/>
<gene>
    <name evidence="4" type="primary">OAF</name>
    <name evidence="4" type="synonym">oafa</name>
</gene>
<dbReference type="Ensembl" id="ENSGMOT00000033757.1">
    <property type="protein sequence ID" value="ENSGMOP00000053240.1"/>
    <property type="gene ID" value="ENSGMOG00000011847.2"/>
</dbReference>
<keyword evidence="2" id="KW-1133">Transmembrane helix</keyword>
<proteinExistence type="predicted"/>
<feature type="transmembrane region" description="Helical" evidence="2">
    <location>
        <begin position="194"/>
        <end position="220"/>
    </location>
</feature>
<name>A0A8C5FQ84_GADMO</name>
<reference evidence="4" key="2">
    <citation type="submission" date="2025-09" db="UniProtKB">
        <authorList>
            <consortium name="Ensembl"/>
        </authorList>
    </citation>
    <scope>IDENTIFICATION</scope>
</reference>
<keyword evidence="5" id="KW-1185">Reference proteome</keyword>
<dbReference type="AlphaFoldDB" id="A0A8C5FQ84"/>
<sequence>MFASCVPPLLVRLFTTLCALVLLITLGLGSELRVRVRLADGLITEEILEADSERDAISLEFKQGDGALITFVADFKQNVKIFRALILGELERGQNQYQALCFLSRLNHNEIIPSESMARLRQKNPLAIRLAEERRGLEQLTMSTAVNLSRAGQLSSHVYNVCSEAREAIYTSQEDAKHWLDKGQPPSPSMEAALFFLGVLTLCLFLSISFLWFCSLLLNLPLSLSHLLFLTLSLTWSSLCLSLSLPIPPFLSSLAISPFLTLSLLSLLYLSPPLRVFPSSPYLSLSLLSWSLV</sequence>
<reference evidence="4" key="1">
    <citation type="submission" date="2025-08" db="UniProtKB">
        <authorList>
            <consortium name="Ensembl"/>
        </authorList>
    </citation>
    <scope>IDENTIFICATION</scope>
</reference>
<dbReference type="Proteomes" id="UP000694546">
    <property type="component" value="Chromosome 16"/>
</dbReference>